<dbReference type="InterPro" id="IPR016035">
    <property type="entry name" value="Acyl_Trfase/lysoPLipase"/>
</dbReference>
<dbReference type="InterPro" id="IPR019734">
    <property type="entry name" value="TPR_rpt"/>
</dbReference>
<dbReference type="PANTHER" id="PTHR46082">
    <property type="entry name" value="ATP/GTP-BINDING PROTEIN-RELATED"/>
    <property type="match status" value="1"/>
</dbReference>
<name>A0A9P7KNQ7_9HYPO</name>
<dbReference type="EMBL" id="JAGPUO010000035">
    <property type="protein sequence ID" value="KAG5655125.1"/>
    <property type="molecule type" value="Genomic_DNA"/>
</dbReference>
<feature type="short sequence motif" description="GXGXXG" evidence="2">
    <location>
        <begin position="13"/>
        <end position="18"/>
    </location>
</feature>
<feature type="non-terminal residue" evidence="5">
    <location>
        <position position="1"/>
    </location>
</feature>
<protein>
    <recommendedName>
        <fullName evidence="4">PNPLA domain-containing protein</fullName>
    </recommendedName>
</protein>
<dbReference type="InterPro" id="IPR002641">
    <property type="entry name" value="PNPLA_dom"/>
</dbReference>
<accession>A0A9P7KNQ7</accession>
<feature type="compositionally biased region" description="Basic residues" evidence="3">
    <location>
        <begin position="1094"/>
        <end position="1105"/>
    </location>
</feature>
<feature type="region of interest" description="Disordered" evidence="3">
    <location>
        <begin position="1035"/>
        <end position="1131"/>
    </location>
</feature>
<keyword evidence="2" id="KW-0378">Hydrolase</keyword>
<dbReference type="Pfam" id="PF13374">
    <property type="entry name" value="TPR_10"/>
    <property type="match status" value="1"/>
</dbReference>
<dbReference type="GO" id="GO:0016787">
    <property type="term" value="F:hydrolase activity"/>
    <property type="evidence" value="ECO:0007669"/>
    <property type="project" value="UniProtKB-UniRule"/>
</dbReference>
<keyword evidence="1 2" id="KW-0443">Lipid metabolism</keyword>
<dbReference type="Gene3D" id="3.40.1090.10">
    <property type="entry name" value="Cytosolic phospholipase A2 catalytic domain"/>
    <property type="match status" value="1"/>
</dbReference>
<evidence type="ECO:0000256" key="3">
    <source>
        <dbReference type="SAM" id="MobiDB-lite"/>
    </source>
</evidence>
<comment type="caution">
    <text evidence="2">Lacks conserved residue(s) required for the propagation of feature annotation.</text>
</comment>
<keyword evidence="2" id="KW-0442">Lipid degradation</keyword>
<gene>
    <name evidence="5" type="ORF">KAF25_001898</name>
</gene>
<feature type="active site" description="Nucleophile" evidence="2">
    <location>
        <position position="55"/>
    </location>
</feature>
<dbReference type="Gene3D" id="3.40.50.300">
    <property type="entry name" value="P-loop containing nucleotide triphosphate hydrolases"/>
    <property type="match status" value="1"/>
</dbReference>
<sequence>MDPQYLRILSLDGGGIRGLSSLLILENLMEGLREANGLDKVPRPCEWFDLIGGTSTGGIIAIMLGKLGMTVDECIRAYKKVAQQAFTPKTRAIIPGRPNGAFSATQLEAAIKQTVREYCIDPGCLEQRKRGEPTDESCSHQDMQFRGQSSTKTVVLAITKDNVDALPTLFKTYGTSASLEGCTIWQVARATSAATTFFKPIRVGRDGIEFIDAGFGYNNPCEVLIAEAQAQFPNRKKMQVLSIGTGLGNVVSIGDTRKSILKALKSMATTSRKVDSRLAEQYGDEGVYYRFNVDRGLDDVTLSDWEKSSNISAHTRNYLEENRRAIVRCINCLTQHVEVNHVTNAAEVSQEPTVTTNHWIPFPENPDFTGRTAIVNKLKQKLFDTNKCRKVALVGLGGMGKTQIALHLAYSATALQHGWSVFWLPAFSMAGFEQECAKLIKGIGIQYAEGEDAKVVFQRHFNSGRIGKWLLVIDNADDLDILKPSDDTAKGIFEFLPNHVDGRILFTTRFMRVAVAAAKNEVMKLSEMDFEEASELLQASFIKDDEFWTEDMRHETTVVKLLKTLTYLPLAITQATAYMNTNQTSIKDYLKLFEHTDGKNVMELLEHGQDNETYYDRSQSAVATTWVVSFNRIRSSDPTAATLLSFMSTIEPRAIPRSLLPIPETEQQLEKAIGTLLGYGFLTRRGQEAIYDMHRLVHLAALRWNEESQHAQDVQQLALAHVAKVFPNNKWEDREVYQQYLPHAQRLLDYTDGVENEAAWMLKEDDLERSGSQRWLSHTYIMNGQIQEAIGLLEEIASSIQGKTAEDNRERLISQHQLGVAYLENGQSKEAIELLRYVVARRKETLPQDHPNQLGSQHELAMAYLDNGQVNKAIGILEYVVARKKETLPENHPEQLVSQHGLGRAYLSNGQSKEAIELLEFVVARKKETLPEDHPGQLTSLHNLAYAYLHNGQSKEAIELLEFVVTREKETLPEDHPGQLTSLHNLAHAYLDNGQINKGIELLEFVVLRSKETLPSGHPNLLASEEMLRYGLDIRNKGKREQPPITRVRGKNKAEDSDFRHENASTSTPAQEGNVTREVDDFAPPTRLTAKDHRQGRRSQERRKRLAEMEVSTNGEPSSTQRKKTKTAHLNSDLIDDLQSVIGSTGSAMNGYIIRPVGAEDMQLA</sequence>
<dbReference type="GO" id="GO:0016042">
    <property type="term" value="P:lipid catabolic process"/>
    <property type="evidence" value="ECO:0007669"/>
    <property type="project" value="UniProtKB-UniRule"/>
</dbReference>
<dbReference type="AlphaFoldDB" id="A0A9P7KNQ7"/>
<dbReference type="InterPro" id="IPR027417">
    <property type="entry name" value="P-loop_NTPase"/>
</dbReference>
<dbReference type="Pfam" id="PF01734">
    <property type="entry name" value="Patatin"/>
    <property type="match status" value="1"/>
</dbReference>
<evidence type="ECO:0000313" key="6">
    <source>
        <dbReference type="Proteomes" id="UP000782241"/>
    </source>
</evidence>
<dbReference type="Pfam" id="PF13424">
    <property type="entry name" value="TPR_12"/>
    <property type="match status" value="2"/>
</dbReference>
<feature type="compositionally biased region" description="Polar residues" evidence="3">
    <location>
        <begin position="1064"/>
        <end position="1074"/>
    </location>
</feature>
<dbReference type="Gene3D" id="1.25.40.10">
    <property type="entry name" value="Tetratricopeptide repeat domain"/>
    <property type="match status" value="2"/>
</dbReference>
<dbReference type="PANTHER" id="PTHR46082:SF6">
    <property type="entry name" value="AAA+ ATPASE DOMAIN-CONTAINING PROTEIN-RELATED"/>
    <property type="match status" value="1"/>
</dbReference>
<proteinExistence type="predicted"/>
<dbReference type="InterPro" id="IPR053137">
    <property type="entry name" value="NLR-like"/>
</dbReference>
<organism evidence="5 6">
    <name type="scientific">Fusarium avenaceum</name>
    <dbReference type="NCBI Taxonomy" id="40199"/>
    <lineage>
        <taxon>Eukaryota</taxon>
        <taxon>Fungi</taxon>
        <taxon>Dikarya</taxon>
        <taxon>Ascomycota</taxon>
        <taxon>Pezizomycotina</taxon>
        <taxon>Sordariomycetes</taxon>
        <taxon>Hypocreomycetidae</taxon>
        <taxon>Hypocreales</taxon>
        <taxon>Nectriaceae</taxon>
        <taxon>Fusarium</taxon>
        <taxon>Fusarium tricinctum species complex</taxon>
    </lineage>
</organism>
<reference evidence="5" key="1">
    <citation type="submission" date="2021-04" db="EMBL/GenBank/DDBJ databases">
        <title>Draft genome of Fusarium avenaceum strain F156N33, isolated from an atmospheric sample in Virginia.</title>
        <authorList>
            <person name="Yang S."/>
            <person name="Vinatzer B.A."/>
            <person name="Coleman J."/>
        </authorList>
    </citation>
    <scope>NUCLEOTIDE SEQUENCE</scope>
    <source>
        <strain evidence="5">F156N33</strain>
    </source>
</reference>
<dbReference type="Pfam" id="PF00931">
    <property type="entry name" value="NB-ARC"/>
    <property type="match status" value="1"/>
</dbReference>
<dbReference type="SUPFAM" id="SSF52151">
    <property type="entry name" value="FabD/lysophospholipase-like"/>
    <property type="match status" value="1"/>
</dbReference>
<dbReference type="Proteomes" id="UP000782241">
    <property type="component" value="Unassembled WGS sequence"/>
</dbReference>
<evidence type="ECO:0000313" key="5">
    <source>
        <dbReference type="EMBL" id="KAG5655125.1"/>
    </source>
</evidence>
<dbReference type="SMART" id="SM00028">
    <property type="entry name" value="TPR"/>
    <property type="match status" value="5"/>
</dbReference>
<dbReference type="PROSITE" id="PS51635">
    <property type="entry name" value="PNPLA"/>
    <property type="match status" value="1"/>
</dbReference>
<dbReference type="SUPFAM" id="SSF52540">
    <property type="entry name" value="P-loop containing nucleoside triphosphate hydrolases"/>
    <property type="match status" value="1"/>
</dbReference>
<dbReference type="CDD" id="cd07216">
    <property type="entry name" value="Pat17_PNPLA8_PNPLA9_like3"/>
    <property type="match status" value="1"/>
</dbReference>
<feature type="domain" description="PNPLA" evidence="4">
    <location>
        <begin position="9"/>
        <end position="225"/>
    </location>
</feature>
<evidence type="ECO:0000256" key="2">
    <source>
        <dbReference type="PROSITE-ProRule" id="PRU01161"/>
    </source>
</evidence>
<feature type="compositionally biased region" description="Basic and acidic residues" evidence="3">
    <location>
        <begin position="1052"/>
        <end position="1063"/>
    </location>
</feature>
<comment type="caution">
    <text evidence="5">The sequence shown here is derived from an EMBL/GenBank/DDBJ whole genome shotgun (WGS) entry which is preliminary data.</text>
</comment>
<dbReference type="InterPro" id="IPR002182">
    <property type="entry name" value="NB-ARC"/>
</dbReference>
<evidence type="ECO:0000256" key="1">
    <source>
        <dbReference type="ARBA" id="ARBA00023098"/>
    </source>
</evidence>
<evidence type="ECO:0000259" key="4">
    <source>
        <dbReference type="PROSITE" id="PS51635"/>
    </source>
</evidence>
<keyword evidence="6" id="KW-1185">Reference proteome</keyword>
<dbReference type="SUPFAM" id="SSF48452">
    <property type="entry name" value="TPR-like"/>
    <property type="match status" value="2"/>
</dbReference>
<dbReference type="InterPro" id="IPR011990">
    <property type="entry name" value="TPR-like_helical_dom_sf"/>
</dbReference>
<feature type="active site" description="Proton acceptor" evidence="2">
    <location>
        <position position="212"/>
    </location>
</feature>
<feature type="short sequence motif" description="GXSXG" evidence="2">
    <location>
        <begin position="53"/>
        <end position="57"/>
    </location>
</feature>
<dbReference type="GO" id="GO:0046486">
    <property type="term" value="P:glycerolipid metabolic process"/>
    <property type="evidence" value="ECO:0007669"/>
    <property type="project" value="UniProtKB-ARBA"/>
</dbReference>
<dbReference type="GO" id="GO:0043531">
    <property type="term" value="F:ADP binding"/>
    <property type="evidence" value="ECO:0007669"/>
    <property type="project" value="InterPro"/>
</dbReference>
<feature type="compositionally biased region" description="Polar residues" evidence="3">
    <location>
        <begin position="1111"/>
        <end position="1120"/>
    </location>
</feature>